<name>A0A395W9H4_9FIRM</name>
<dbReference type="InterPro" id="IPR027417">
    <property type="entry name" value="P-loop_NTPase"/>
</dbReference>
<dbReference type="RefSeq" id="WP_118325322.1">
    <property type="nucleotide sequence ID" value="NZ_QRYH01000012.1"/>
</dbReference>
<reference evidence="5 6" key="1">
    <citation type="submission" date="2018-08" db="EMBL/GenBank/DDBJ databases">
        <title>A genome reference for cultivated species of the human gut microbiota.</title>
        <authorList>
            <person name="Zou Y."/>
            <person name="Xue W."/>
            <person name="Luo G."/>
        </authorList>
    </citation>
    <scope>NUCLEOTIDE SEQUENCE [LARGE SCALE GENOMIC DNA]</scope>
    <source>
        <strain evidence="5 6">AF15-20</strain>
    </source>
</reference>
<dbReference type="GO" id="GO:0005524">
    <property type="term" value="F:ATP binding"/>
    <property type="evidence" value="ECO:0007669"/>
    <property type="project" value="UniProtKB-KW"/>
</dbReference>
<dbReference type="InterPro" id="IPR003439">
    <property type="entry name" value="ABC_transporter-like_ATP-bd"/>
</dbReference>
<keyword evidence="3 5" id="KW-0067">ATP-binding</keyword>
<evidence type="ECO:0000256" key="2">
    <source>
        <dbReference type="ARBA" id="ARBA00022741"/>
    </source>
</evidence>
<dbReference type="Proteomes" id="UP000265489">
    <property type="component" value="Unassembled WGS sequence"/>
</dbReference>
<dbReference type="EMBL" id="QRYQ01000013">
    <property type="protein sequence ID" value="RGU91029.1"/>
    <property type="molecule type" value="Genomic_DNA"/>
</dbReference>
<dbReference type="SMART" id="SM00382">
    <property type="entry name" value="AAA"/>
    <property type="match status" value="1"/>
</dbReference>
<dbReference type="PROSITE" id="PS50893">
    <property type="entry name" value="ABC_TRANSPORTER_2"/>
    <property type="match status" value="1"/>
</dbReference>
<keyword evidence="1" id="KW-0813">Transport</keyword>
<dbReference type="GO" id="GO:0016887">
    <property type="term" value="F:ATP hydrolysis activity"/>
    <property type="evidence" value="ECO:0007669"/>
    <property type="project" value="InterPro"/>
</dbReference>
<dbReference type="Gene3D" id="3.40.50.300">
    <property type="entry name" value="P-loop containing nucleotide triphosphate hydrolases"/>
    <property type="match status" value="1"/>
</dbReference>
<evidence type="ECO:0000256" key="1">
    <source>
        <dbReference type="ARBA" id="ARBA00022448"/>
    </source>
</evidence>
<organism evidence="5 6">
    <name type="scientific">Holdemanella biformis</name>
    <dbReference type="NCBI Taxonomy" id="1735"/>
    <lineage>
        <taxon>Bacteria</taxon>
        <taxon>Bacillati</taxon>
        <taxon>Bacillota</taxon>
        <taxon>Erysipelotrichia</taxon>
        <taxon>Erysipelotrichales</taxon>
        <taxon>Erysipelotrichaceae</taxon>
        <taxon>Holdemanella</taxon>
    </lineage>
</organism>
<dbReference type="AlphaFoldDB" id="A0A395W9H4"/>
<evidence type="ECO:0000256" key="3">
    <source>
        <dbReference type="ARBA" id="ARBA00022840"/>
    </source>
</evidence>
<comment type="caution">
    <text evidence="5">The sequence shown here is derived from an EMBL/GenBank/DDBJ whole genome shotgun (WGS) entry which is preliminary data.</text>
</comment>
<dbReference type="Pfam" id="PF00005">
    <property type="entry name" value="ABC_tran"/>
    <property type="match status" value="1"/>
</dbReference>
<gene>
    <name evidence="5" type="ORF">DWW32_07540</name>
</gene>
<evidence type="ECO:0000259" key="4">
    <source>
        <dbReference type="PROSITE" id="PS50893"/>
    </source>
</evidence>
<dbReference type="InterPro" id="IPR050153">
    <property type="entry name" value="Metal_Ion_Import_ABC"/>
</dbReference>
<dbReference type="InterPro" id="IPR003593">
    <property type="entry name" value="AAA+_ATPase"/>
</dbReference>
<keyword evidence="2" id="KW-0547">Nucleotide-binding</keyword>
<feature type="domain" description="ABC transporter" evidence="4">
    <location>
        <begin position="2"/>
        <end position="216"/>
    </location>
</feature>
<sequence length="220" mass="25008">MEITLDIGYPSNLLYSDVSISVPDHGIISFVGDNGCGKSTLLKTLAGIINPMRGVVPSELLNMNFMVSNYISIPEEVKVKDIMLLLGNENCNYVKNKYGNIYQFVEKLERQTVKKLSSGEKKVVEIFSSLALHKKYLLLDEASNALDITNRQFLLDALIFVSQKDIVVFYVSHNFNEIIKLNGEVYCFIPKFKTIKKIQNEELIDNRFKDLIMFGADSYE</sequence>
<dbReference type="GeneID" id="66579730"/>
<accession>A0A395W9H4</accession>
<evidence type="ECO:0000313" key="5">
    <source>
        <dbReference type="EMBL" id="RGU91029.1"/>
    </source>
</evidence>
<evidence type="ECO:0000313" key="6">
    <source>
        <dbReference type="Proteomes" id="UP000265489"/>
    </source>
</evidence>
<dbReference type="PANTHER" id="PTHR42734">
    <property type="entry name" value="METAL TRANSPORT SYSTEM ATP-BINDING PROTEIN TM_0124-RELATED"/>
    <property type="match status" value="1"/>
</dbReference>
<protein>
    <submittedName>
        <fullName evidence="5">ABC transporter ATP-binding protein</fullName>
    </submittedName>
</protein>
<proteinExistence type="predicted"/>
<dbReference type="SUPFAM" id="SSF52540">
    <property type="entry name" value="P-loop containing nucleoside triphosphate hydrolases"/>
    <property type="match status" value="1"/>
</dbReference>